<organism evidence="2 3">
    <name type="scientific">Citrus x changshan-huyou</name>
    <dbReference type="NCBI Taxonomy" id="2935761"/>
    <lineage>
        <taxon>Eukaryota</taxon>
        <taxon>Viridiplantae</taxon>
        <taxon>Streptophyta</taxon>
        <taxon>Embryophyta</taxon>
        <taxon>Tracheophyta</taxon>
        <taxon>Spermatophyta</taxon>
        <taxon>Magnoliopsida</taxon>
        <taxon>eudicotyledons</taxon>
        <taxon>Gunneridae</taxon>
        <taxon>Pentapetalae</taxon>
        <taxon>rosids</taxon>
        <taxon>malvids</taxon>
        <taxon>Sapindales</taxon>
        <taxon>Rutaceae</taxon>
        <taxon>Aurantioideae</taxon>
        <taxon>Citrus</taxon>
    </lineage>
</organism>
<reference evidence="2 3" key="1">
    <citation type="submission" date="2024-05" db="EMBL/GenBank/DDBJ databases">
        <title>Haplotype-resolved chromosome-level genome assembly of Huyou (Citrus changshanensis).</title>
        <authorList>
            <person name="Miao C."/>
            <person name="Chen W."/>
            <person name="Wu Y."/>
            <person name="Wang L."/>
            <person name="Zhao S."/>
            <person name="Grierson D."/>
            <person name="Xu C."/>
            <person name="Chen K."/>
        </authorList>
    </citation>
    <scope>NUCLEOTIDE SEQUENCE [LARGE SCALE GENOMIC DNA]</scope>
    <source>
        <strain evidence="2">01-14</strain>
        <tissue evidence="2">Leaf</tissue>
    </source>
</reference>
<evidence type="ECO:0000256" key="1">
    <source>
        <dbReference type="SAM" id="Phobius"/>
    </source>
</evidence>
<keyword evidence="3" id="KW-1185">Reference proteome</keyword>
<protein>
    <submittedName>
        <fullName evidence="2">Uncharacterized protein</fullName>
    </submittedName>
</protein>
<accession>A0AAP0MRS1</accession>
<proteinExistence type="predicted"/>
<sequence length="109" mass="12217">MLIRKDLPLKHVTIKAFWHCQSSFARPVILVILICILTPGVYLQPSPALRFAQVTSCRKVYQNLGVADGWGKLSCLIGSDGSVICQVWELQKLEMKNSSVNWRSRTSAT</sequence>
<keyword evidence="1" id="KW-0472">Membrane</keyword>
<keyword evidence="1" id="KW-1133">Transmembrane helix</keyword>
<dbReference type="AlphaFoldDB" id="A0AAP0MRS1"/>
<comment type="caution">
    <text evidence="2">The sequence shown here is derived from an EMBL/GenBank/DDBJ whole genome shotgun (WGS) entry which is preliminary data.</text>
</comment>
<evidence type="ECO:0000313" key="2">
    <source>
        <dbReference type="EMBL" id="KAK9220806.1"/>
    </source>
</evidence>
<feature type="transmembrane region" description="Helical" evidence="1">
    <location>
        <begin position="24"/>
        <end position="43"/>
    </location>
</feature>
<evidence type="ECO:0000313" key="3">
    <source>
        <dbReference type="Proteomes" id="UP001428341"/>
    </source>
</evidence>
<dbReference type="Proteomes" id="UP001428341">
    <property type="component" value="Unassembled WGS sequence"/>
</dbReference>
<dbReference type="EMBL" id="JBCGBO010000002">
    <property type="protein sequence ID" value="KAK9220806.1"/>
    <property type="molecule type" value="Genomic_DNA"/>
</dbReference>
<gene>
    <name evidence="2" type="ORF">WN944_009230</name>
</gene>
<name>A0AAP0MRS1_9ROSI</name>
<keyword evidence="1" id="KW-0812">Transmembrane</keyword>